<organism evidence="2 3">
    <name type="scientific">Rheinheimera riviphila</name>
    <dbReference type="NCBI Taxonomy" id="1834037"/>
    <lineage>
        <taxon>Bacteria</taxon>
        <taxon>Pseudomonadati</taxon>
        <taxon>Pseudomonadota</taxon>
        <taxon>Gammaproteobacteria</taxon>
        <taxon>Chromatiales</taxon>
        <taxon>Chromatiaceae</taxon>
        <taxon>Rheinheimera</taxon>
    </lineage>
</organism>
<dbReference type="OrthoDB" id="4349922at2"/>
<dbReference type="InterPro" id="IPR016181">
    <property type="entry name" value="Acyl_CoA_acyltransferase"/>
</dbReference>
<evidence type="ECO:0000259" key="1">
    <source>
        <dbReference type="Pfam" id="PF13480"/>
    </source>
</evidence>
<reference evidence="2 3" key="1">
    <citation type="submission" date="2019-01" db="EMBL/GenBank/DDBJ databases">
        <authorList>
            <person name="Chen W.-M."/>
        </authorList>
    </citation>
    <scope>NUCLEOTIDE SEQUENCE [LARGE SCALE GENOMIC DNA]</scope>
    <source>
        <strain evidence="2 3">KYPC3</strain>
    </source>
</reference>
<comment type="caution">
    <text evidence="2">The sequence shown here is derived from an EMBL/GenBank/DDBJ whole genome shotgun (WGS) entry which is preliminary data.</text>
</comment>
<dbReference type="RefSeq" id="WP_127698754.1">
    <property type="nucleotide sequence ID" value="NZ_SACS01000008.1"/>
</dbReference>
<keyword evidence="3" id="KW-1185">Reference proteome</keyword>
<feature type="domain" description="BioF2-like acetyltransferase" evidence="1">
    <location>
        <begin position="209"/>
        <end position="341"/>
    </location>
</feature>
<dbReference type="GO" id="GO:0016740">
    <property type="term" value="F:transferase activity"/>
    <property type="evidence" value="ECO:0007669"/>
    <property type="project" value="UniProtKB-KW"/>
</dbReference>
<proteinExistence type="predicted"/>
<evidence type="ECO:0000313" key="3">
    <source>
        <dbReference type="Proteomes" id="UP000283077"/>
    </source>
</evidence>
<dbReference type="Gene3D" id="3.40.630.30">
    <property type="match status" value="1"/>
</dbReference>
<protein>
    <submittedName>
        <fullName evidence="2">GNAT family N-acetyltransferase</fullName>
    </submittedName>
</protein>
<dbReference type="Pfam" id="PF13480">
    <property type="entry name" value="Acetyltransf_6"/>
    <property type="match status" value="1"/>
</dbReference>
<dbReference type="InterPro" id="IPR038740">
    <property type="entry name" value="BioF2-like_GNAT_dom"/>
</dbReference>
<name>A0A437QT13_9GAMM</name>
<dbReference type="EMBL" id="SACS01000008">
    <property type="protein sequence ID" value="RVU37599.1"/>
    <property type="molecule type" value="Genomic_DNA"/>
</dbReference>
<keyword evidence="2" id="KW-0808">Transferase</keyword>
<accession>A0A437QT13</accession>
<gene>
    <name evidence="2" type="ORF">EOE67_08905</name>
</gene>
<dbReference type="SUPFAM" id="SSF55729">
    <property type="entry name" value="Acyl-CoA N-acyltransferases (Nat)"/>
    <property type="match status" value="1"/>
</dbReference>
<sequence>MTQHAESTEHIGSPATGSRPGFNLDGILYHCAGDWPDEQTVASLEPAAASGWPWLQQLRWFSQLKQFEQQNGVNQGSRYLLLQIYHHQQLLVLLPLRTSDDSHSLLALSNYYSPEFAPLMPDFVPALSSGIAPLKQTKLWPLLVAAISTLWPQWQQLRLQPLSQTTATQVQQQCPASIKTLVSPFGHNWRAAATNHTDYWQQRQSQLVNTIRRKKKKLLQQGAAIQIHRQLTPELLASYWHIYQRSWKQPEPSPDFINWLLEFSSQQGQLRLGLLLINDQPVAFQFWLVQQQQAAIVKLSQDQAFDTLSPGTVLMAAMIDEVMTQDNVTNIDFLTGNDDYKAQWMDECLPLLQLDLFHCQSLSGWLQYLTQGFRCKLRQLSTLRQRRQLIQAPGSQHD</sequence>
<evidence type="ECO:0000313" key="2">
    <source>
        <dbReference type="EMBL" id="RVU37599.1"/>
    </source>
</evidence>
<dbReference type="AlphaFoldDB" id="A0A437QT13"/>
<dbReference type="Proteomes" id="UP000283077">
    <property type="component" value="Unassembled WGS sequence"/>
</dbReference>